<keyword evidence="1" id="KW-0472">Membrane</keyword>
<dbReference type="EMBL" id="PYMJ01000031">
    <property type="protein sequence ID" value="PSU45373.1"/>
    <property type="molecule type" value="Genomic_DNA"/>
</dbReference>
<evidence type="ECO:0000259" key="2">
    <source>
        <dbReference type="Pfam" id="PF05707"/>
    </source>
</evidence>
<sequence>MLYGISGLPGAGKTLNTVAMVSREEVFLGREIYYHRIPCLMLDYDVVCSFQGWFYGWYMHNNKVNKALNRRVSQIHKSEDRLIEIEDFQYLEIDFNQTNPMEVWLYWLRRIYSKERLAVLDEMLEVRSLSESDLTFEDVKPLNLHWTEFANPKAWTELPNQSVIVVDEVHHFWPTRSRGDVPPELNAISTHRHTGKDLVFITQDWSHSDIFIRRMMNFHRHYELVGADRIARFQKKKYIDISNPFDKKDADKDVIKRPTELYGSYYSTELDTNDNKLSKKAKRGLTVMAVSIVAFILTLFVGIPYVMADFFGDEETTVDQVEPGATETPIPMTILEAEISSYQPVVPSMPWTAPVYANVLEPKSYPDLMCFTVGDECKCVTQQSTAYSMDLDFCLAVAANGLFDPHLQDKNQKLAKKRESKGLFK</sequence>
<keyword evidence="1" id="KW-1133">Transmembrane helix</keyword>
<accession>A0A2T3J987</accession>
<dbReference type="OrthoDB" id="8809170at2"/>
<evidence type="ECO:0000313" key="4">
    <source>
        <dbReference type="Proteomes" id="UP000240987"/>
    </source>
</evidence>
<comment type="caution">
    <text evidence="3">The sequence shown here is derived from an EMBL/GenBank/DDBJ whole genome shotgun (WGS) entry which is preliminary data.</text>
</comment>
<dbReference type="InterPro" id="IPR027417">
    <property type="entry name" value="P-loop_NTPase"/>
</dbReference>
<protein>
    <recommendedName>
        <fullName evidence="2">Zona occludens toxin N-terminal domain-containing protein</fullName>
    </recommendedName>
</protein>
<evidence type="ECO:0000256" key="1">
    <source>
        <dbReference type="SAM" id="Phobius"/>
    </source>
</evidence>
<proteinExistence type="predicted"/>
<feature type="domain" description="Zona occludens toxin N-terminal" evidence="2">
    <location>
        <begin position="151"/>
        <end position="265"/>
    </location>
</feature>
<gene>
    <name evidence="3" type="ORF">C9J12_22670</name>
</gene>
<dbReference type="Pfam" id="PF05707">
    <property type="entry name" value="Zot"/>
    <property type="match status" value="1"/>
</dbReference>
<dbReference type="RefSeq" id="WP_107244782.1">
    <property type="nucleotide sequence ID" value="NZ_PYMJ01000031.1"/>
</dbReference>
<name>A0A2T3J987_9GAMM</name>
<dbReference type="Gene3D" id="3.40.50.300">
    <property type="entry name" value="P-loop containing nucleotide triphosphate hydrolases"/>
    <property type="match status" value="1"/>
</dbReference>
<dbReference type="AlphaFoldDB" id="A0A2T3J987"/>
<evidence type="ECO:0000313" key="3">
    <source>
        <dbReference type="EMBL" id="PSU45373.1"/>
    </source>
</evidence>
<feature type="transmembrane region" description="Helical" evidence="1">
    <location>
        <begin position="285"/>
        <end position="307"/>
    </location>
</feature>
<dbReference type="Proteomes" id="UP000240987">
    <property type="component" value="Unassembled WGS sequence"/>
</dbReference>
<keyword evidence="1" id="KW-0812">Transmembrane</keyword>
<organism evidence="3 4">
    <name type="scientific">Photobacterium frigidiphilum</name>
    <dbReference type="NCBI Taxonomy" id="264736"/>
    <lineage>
        <taxon>Bacteria</taxon>
        <taxon>Pseudomonadati</taxon>
        <taxon>Pseudomonadota</taxon>
        <taxon>Gammaproteobacteria</taxon>
        <taxon>Vibrionales</taxon>
        <taxon>Vibrionaceae</taxon>
        <taxon>Photobacterium</taxon>
    </lineage>
</organism>
<dbReference type="InterPro" id="IPR008900">
    <property type="entry name" value="Zot_N"/>
</dbReference>
<keyword evidence="4" id="KW-1185">Reference proteome</keyword>
<reference evidence="3 4" key="1">
    <citation type="submission" date="2018-01" db="EMBL/GenBank/DDBJ databases">
        <title>Whole genome sequencing of Histamine producing bacteria.</title>
        <authorList>
            <person name="Butler K."/>
        </authorList>
    </citation>
    <scope>NUCLEOTIDE SEQUENCE [LARGE SCALE GENOMIC DNA]</scope>
    <source>
        <strain evidence="3 4">JCM 12947</strain>
    </source>
</reference>